<dbReference type="EMBL" id="JXIQ01000029">
    <property type="protein sequence ID" value="KIY23003.1"/>
    <property type="molecule type" value="Genomic_DNA"/>
</dbReference>
<comment type="caution">
    <text evidence="1">The sequence shown here is derived from an EMBL/GenBank/DDBJ whole genome shotgun (WGS) entry which is preliminary data.</text>
</comment>
<dbReference type="Proteomes" id="UP000032512">
    <property type="component" value="Unassembled WGS sequence"/>
</dbReference>
<name>A0A0D6ZEI0_9BACI</name>
<evidence type="ECO:0000313" key="2">
    <source>
        <dbReference type="Proteomes" id="UP000032512"/>
    </source>
</evidence>
<protein>
    <submittedName>
        <fullName evidence="1">Uncharacterized protein</fullName>
    </submittedName>
</protein>
<reference evidence="1 2" key="1">
    <citation type="submission" date="2015-01" db="EMBL/GenBank/DDBJ databases">
        <title>Draft genome sequences of the supercritical CO2 tolerant bacteria Bacillus subterraneus MITOT1 and Bacillus cereus MIT0214.</title>
        <authorList>
            <person name="Peet K.C."/>
            <person name="Thompson J.R."/>
        </authorList>
    </citation>
    <scope>NUCLEOTIDE SEQUENCE [LARGE SCALE GENOMIC DNA]</scope>
    <source>
        <strain evidence="1 2">MITOT1</strain>
    </source>
</reference>
<dbReference type="PATRIC" id="fig|285983.3.peg.3586"/>
<dbReference type="AlphaFoldDB" id="A0A0D6ZEI0"/>
<gene>
    <name evidence="1" type="ORF">UB32_05345</name>
</gene>
<evidence type="ECO:0000313" key="1">
    <source>
        <dbReference type="EMBL" id="KIY23003.1"/>
    </source>
</evidence>
<proteinExistence type="predicted"/>
<sequence>MPHIIQFAKLPTNSIKLILKINKILNTKAKRLLKANFQLWIFFNPKIEKYITKTAIIKSIPNMLILIVSETLKKNATNKNNIQEHIDNIKEKVFQFILMLSLLVV</sequence>
<organism evidence="1 2">
    <name type="scientific">Mesobacillus subterraneus</name>
    <dbReference type="NCBI Taxonomy" id="285983"/>
    <lineage>
        <taxon>Bacteria</taxon>
        <taxon>Bacillati</taxon>
        <taxon>Bacillota</taxon>
        <taxon>Bacilli</taxon>
        <taxon>Bacillales</taxon>
        <taxon>Bacillaceae</taxon>
        <taxon>Mesobacillus</taxon>
    </lineage>
</organism>
<accession>A0A0D6ZEI0</accession>
<keyword evidence="2" id="KW-1185">Reference proteome</keyword>